<comment type="similarity">
    <text evidence="1">Belongs to the shaker potassium channel beta subunit family.</text>
</comment>
<proteinExistence type="inferred from homology"/>
<dbReference type="InterPro" id="IPR023210">
    <property type="entry name" value="NADP_OxRdtase_dom"/>
</dbReference>
<protein>
    <recommendedName>
        <fullName evidence="4">NADP-dependent oxidoreductase domain-containing protein</fullName>
    </recommendedName>
</protein>
<dbReference type="GO" id="GO:0051596">
    <property type="term" value="P:methylglyoxal catabolic process"/>
    <property type="evidence" value="ECO:0007669"/>
    <property type="project" value="TreeGrafter"/>
</dbReference>
<evidence type="ECO:0000256" key="3">
    <source>
        <dbReference type="ARBA" id="ARBA00023002"/>
    </source>
</evidence>
<dbReference type="AlphaFoldDB" id="A0A8J3CAG8"/>
<gene>
    <name evidence="5" type="ORF">GCM10012275_14110</name>
</gene>
<dbReference type="PANTHER" id="PTHR43150">
    <property type="entry name" value="HYPERKINETIC, ISOFORM M"/>
    <property type="match status" value="1"/>
</dbReference>
<dbReference type="Proteomes" id="UP000637578">
    <property type="component" value="Unassembled WGS sequence"/>
</dbReference>
<dbReference type="InterPro" id="IPR005399">
    <property type="entry name" value="K_chnl_volt-dep_bsu_KCNAB-rel"/>
</dbReference>
<feature type="domain" description="NADP-dependent oxidoreductase" evidence="4">
    <location>
        <begin position="19"/>
        <end position="90"/>
    </location>
</feature>
<dbReference type="Gene3D" id="3.20.20.100">
    <property type="entry name" value="NADP-dependent oxidoreductase domain"/>
    <property type="match status" value="1"/>
</dbReference>
<accession>A0A8J3CAG8</accession>
<dbReference type="InterPro" id="IPR036812">
    <property type="entry name" value="NAD(P)_OxRdtase_dom_sf"/>
</dbReference>
<name>A0A8J3CAG8_9PSEU</name>
<sequence length="106" mass="11133">MAAGSRGSRNGSLRREYLSAENVARARALNVVAGRGGQKLAQLTLSWALRDPRVTSVLIGASSVAQLEENLAALDGPPLTDDVLIEIDKHAVDGGIDLWARSRAAG</sequence>
<evidence type="ECO:0000313" key="6">
    <source>
        <dbReference type="Proteomes" id="UP000637578"/>
    </source>
</evidence>
<dbReference type="Pfam" id="PF00248">
    <property type="entry name" value="Aldo_ket_red"/>
    <property type="match status" value="1"/>
</dbReference>
<dbReference type="GO" id="GO:0016491">
    <property type="term" value="F:oxidoreductase activity"/>
    <property type="evidence" value="ECO:0007669"/>
    <property type="project" value="UniProtKB-KW"/>
</dbReference>
<evidence type="ECO:0000256" key="1">
    <source>
        <dbReference type="ARBA" id="ARBA00006515"/>
    </source>
</evidence>
<reference evidence="5" key="1">
    <citation type="journal article" date="2014" name="Int. J. Syst. Evol. Microbiol.">
        <title>Complete genome sequence of Corynebacterium casei LMG S-19264T (=DSM 44701T), isolated from a smear-ripened cheese.</title>
        <authorList>
            <consortium name="US DOE Joint Genome Institute (JGI-PGF)"/>
            <person name="Walter F."/>
            <person name="Albersmeier A."/>
            <person name="Kalinowski J."/>
            <person name="Ruckert C."/>
        </authorList>
    </citation>
    <scope>NUCLEOTIDE SEQUENCE</scope>
    <source>
        <strain evidence="5">CGMCC 4.5737</strain>
    </source>
</reference>
<dbReference type="PANTHER" id="PTHR43150:SF4">
    <property type="entry name" value="L-GLYCERALDEHYDE 3-PHOSPHATE REDUCTASE"/>
    <property type="match status" value="1"/>
</dbReference>
<dbReference type="EMBL" id="BMMK01000004">
    <property type="protein sequence ID" value="GGM44262.1"/>
    <property type="molecule type" value="Genomic_DNA"/>
</dbReference>
<organism evidence="5 6">
    <name type="scientific">Longimycelium tulufanense</name>
    <dbReference type="NCBI Taxonomy" id="907463"/>
    <lineage>
        <taxon>Bacteria</taxon>
        <taxon>Bacillati</taxon>
        <taxon>Actinomycetota</taxon>
        <taxon>Actinomycetes</taxon>
        <taxon>Pseudonocardiales</taxon>
        <taxon>Pseudonocardiaceae</taxon>
        <taxon>Longimycelium</taxon>
    </lineage>
</organism>
<evidence type="ECO:0000259" key="4">
    <source>
        <dbReference type="Pfam" id="PF00248"/>
    </source>
</evidence>
<keyword evidence="3" id="KW-0560">Oxidoreductase</keyword>
<reference evidence="5" key="2">
    <citation type="submission" date="2020-09" db="EMBL/GenBank/DDBJ databases">
        <authorList>
            <person name="Sun Q."/>
            <person name="Zhou Y."/>
        </authorList>
    </citation>
    <scope>NUCLEOTIDE SEQUENCE</scope>
    <source>
        <strain evidence="5">CGMCC 4.5737</strain>
    </source>
</reference>
<comment type="caution">
    <text evidence="5">The sequence shown here is derived from an EMBL/GenBank/DDBJ whole genome shotgun (WGS) entry which is preliminary data.</text>
</comment>
<keyword evidence="2" id="KW-0521">NADP</keyword>
<evidence type="ECO:0000313" key="5">
    <source>
        <dbReference type="EMBL" id="GGM44262.1"/>
    </source>
</evidence>
<evidence type="ECO:0000256" key="2">
    <source>
        <dbReference type="ARBA" id="ARBA00022857"/>
    </source>
</evidence>
<dbReference type="SUPFAM" id="SSF51430">
    <property type="entry name" value="NAD(P)-linked oxidoreductase"/>
    <property type="match status" value="1"/>
</dbReference>
<keyword evidence="6" id="KW-1185">Reference proteome</keyword>